<sequence>MSKNSSSFEGTAQLGWSLLKVSIESAAFVNGWKSEQKLQTLVSRITGKALKFYKNRSYMVQADYETLCKYFNERFDSVGYPCPNFENLKNILPYPDELLDEFTDRIEELVEGAFQNESENAKEHLVIEYLTNACCKEEGKELVKAVAEGSVYEVISVH</sequence>
<dbReference type="AlphaFoldDB" id="A0A6J8DGC1"/>
<protein>
    <submittedName>
        <fullName evidence="1">Uncharacterized protein</fullName>
    </submittedName>
</protein>
<gene>
    <name evidence="1" type="ORF">MCOR_41157</name>
</gene>
<evidence type="ECO:0000313" key="2">
    <source>
        <dbReference type="Proteomes" id="UP000507470"/>
    </source>
</evidence>
<dbReference type="Proteomes" id="UP000507470">
    <property type="component" value="Unassembled WGS sequence"/>
</dbReference>
<accession>A0A6J8DGC1</accession>
<keyword evidence="2" id="KW-1185">Reference proteome</keyword>
<dbReference type="OrthoDB" id="6078375at2759"/>
<proteinExistence type="predicted"/>
<dbReference type="EMBL" id="CACVKT020007423">
    <property type="protein sequence ID" value="CAC5407708.1"/>
    <property type="molecule type" value="Genomic_DNA"/>
</dbReference>
<name>A0A6J8DGC1_MYTCO</name>
<organism evidence="1 2">
    <name type="scientific">Mytilus coruscus</name>
    <name type="common">Sea mussel</name>
    <dbReference type="NCBI Taxonomy" id="42192"/>
    <lineage>
        <taxon>Eukaryota</taxon>
        <taxon>Metazoa</taxon>
        <taxon>Spiralia</taxon>
        <taxon>Lophotrochozoa</taxon>
        <taxon>Mollusca</taxon>
        <taxon>Bivalvia</taxon>
        <taxon>Autobranchia</taxon>
        <taxon>Pteriomorphia</taxon>
        <taxon>Mytilida</taxon>
        <taxon>Mytiloidea</taxon>
        <taxon>Mytilidae</taxon>
        <taxon>Mytilinae</taxon>
        <taxon>Mytilus</taxon>
    </lineage>
</organism>
<evidence type="ECO:0000313" key="1">
    <source>
        <dbReference type="EMBL" id="CAC5407708.1"/>
    </source>
</evidence>
<reference evidence="1 2" key="1">
    <citation type="submission" date="2020-06" db="EMBL/GenBank/DDBJ databases">
        <authorList>
            <person name="Li R."/>
            <person name="Bekaert M."/>
        </authorList>
    </citation>
    <scope>NUCLEOTIDE SEQUENCE [LARGE SCALE GENOMIC DNA]</scope>
    <source>
        <strain evidence="2">wild</strain>
    </source>
</reference>